<evidence type="ECO:0000313" key="6">
    <source>
        <dbReference type="Proteomes" id="UP000016935"/>
    </source>
</evidence>
<evidence type="ECO:0000256" key="3">
    <source>
        <dbReference type="ARBA" id="ARBA00023002"/>
    </source>
</evidence>
<dbReference type="OrthoDB" id="1933717at2759"/>
<dbReference type="CDD" id="cd05233">
    <property type="entry name" value="SDR_c"/>
    <property type="match status" value="1"/>
</dbReference>
<reference evidence="5 6" key="1">
    <citation type="journal article" date="2012" name="PLoS Pathog.">
        <title>Diverse lifestyles and strategies of plant pathogenesis encoded in the genomes of eighteen Dothideomycetes fungi.</title>
        <authorList>
            <person name="Ohm R.A."/>
            <person name="Feau N."/>
            <person name="Henrissat B."/>
            <person name="Schoch C.L."/>
            <person name="Horwitz B.A."/>
            <person name="Barry K.W."/>
            <person name="Condon B.J."/>
            <person name="Copeland A.C."/>
            <person name="Dhillon B."/>
            <person name="Glaser F."/>
            <person name="Hesse C.N."/>
            <person name="Kosti I."/>
            <person name="LaButti K."/>
            <person name="Lindquist E.A."/>
            <person name="Lucas S."/>
            <person name="Salamov A.A."/>
            <person name="Bradshaw R.E."/>
            <person name="Ciuffetti L."/>
            <person name="Hamelin R.C."/>
            <person name="Kema G.H.J."/>
            <person name="Lawrence C."/>
            <person name="Scott J.A."/>
            <person name="Spatafora J.W."/>
            <person name="Turgeon B.G."/>
            <person name="de Wit P.J.G.M."/>
            <person name="Zhong S."/>
            <person name="Goodwin S.B."/>
            <person name="Grigoriev I.V."/>
        </authorList>
    </citation>
    <scope>NUCLEOTIDE SEQUENCE [LARGE SCALE GENOMIC DNA]</scope>
    <source>
        <strain evidence="6">28A</strain>
    </source>
</reference>
<reference evidence="5 6" key="2">
    <citation type="journal article" date="2013" name="PLoS Genet.">
        <title>Comparative genome structure, secondary metabolite, and effector coding capacity across Cochliobolus pathogens.</title>
        <authorList>
            <person name="Condon B.J."/>
            <person name="Leng Y."/>
            <person name="Wu D."/>
            <person name="Bushley K.E."/>
            <person name="Ohm R.A."/>
            <person name="Otillar R."/>
            <person name="Martin J."/>
            <person name="Schackwitz W."/>
            <person name="Grimwood J."/>
            <person name="MohdZainudin N."/>
            <person name="Xue C."/>
            <person name="Wang R."/>
            <person name="Manning V.A."/>
            <person name="Dhillon B."/>
            <person name="Tu Z.J."/>
            <person name="Steffenson B.J."/>
            <person name="Salamov A."/>
            <person name="Sun H."/>
            <person name="Lowry S."/>
            <person name="LaButti K."/>
            <person name="Han J."/>
            <person name="Copeland A."/>
            <person name="Lindquist E."/>
            <person name="Barry K."/>
            <person name="Schmutz J."/>
            <person name="Baker S.E."/>
            <person name="Ciuffetti L.M."/>
            <person name="Grigoriev I.V."/>
            <person name="Zhong S."/>
            <person name="Turgeon B.G."/>
        </authorList>
    </citation>
    <scope>NUCLEOTIDE SEQUENCE [LARGE SCALE GENOMIC DNA]</scope>
    <source>
        <strain evidence="6">28A</strain>
    </source>
</reference>
<gene>
    <name evidence="5" type="ORF">SETTUDRAFT_179657</name>
</gene>
<dbReference type="GeneID" id="19401701"/>
<sequence length="300" mass="32700">MADGFSTARTTSAEHFVSTKRHDTYPYIDPKNFNLKGKHVFITGASKGLGKATALSYAQAGASSIALGARSSLESVAQEVVEAAKSAGHPAPRITTLSLDVTSEESVEAAANQVSKDFDGRIDILINNAGYLSTLKPIPESTPSEWWRMFEVNLKGPYLVFRAFYPLLLKSSLKIVINVVSVGGITTLPHNNAYGTSKMAMIRVTEFINQDHGEGKDGIVAVAVHPGAIPTDMGLGLPEYMHTHLIDTPALAGHTLLWLGAERREWLGGRYVSACWDLEELSAKKEEIMKKDFLKMRLKI</sequence>
<dbReference type="Pfam" id="PF00106">
    <property type="entry name" value="adh_short"/>
    <property type="match status" value="1"/>
</dbReference>
<keyword evidence="2" id="KW-0521">NADP</keyword>
<protein>
    <submittedName>
        <fullName evidence="5">Uncharacterized protein</fullName>
    </submittedName>
</protein>
<dbReference type="AlphaFoldDB" id="R0JVX9"/>
<dbReference type="SMR" id="R0JVX9"/>
<dbReference type="PRINTS" id="PR00080">
    <property type="entry name" value="SDRFAMILY"/>
</dbReference>
<dbReference type="PRINTS" id="PR00081">
    <property type="entry name" value="GDHRDH"/>
</dbReference>
<keyword evidence="6" id="KW-1185">Reference proteome</keyword>
<dbReference type="SUPFAM" id="SSF51735">
    <property type="entry name" value="NAD(P)-binding Rossmann-fold domains"/>
    <property type="match status" value="1"/>
</dbReference>
<dbReference type="GO" id="GO:0016491">
    <property type="term" value="F:oxidoreductase activity"/>
    <property type="evidence" value="ECO:0007669"/>
    <property type="project" value="UniProtKB-KW"/>
</dbReference>
<organism evidence="5 6">
    <name type="scientific">Exserohilum turcicum (strain 28A)</name>
    <name type="common">Northern leaf blight fungus</name>
    <name type="synonym">Setosphaeria turcica</name>
    <dbReference type="NCBI Taxonomy" id="671987"/>
    <lineage>
        <taxon>Eukaryota</taxon>
        <taxon>Fungi</taxon>
        <taxon>Dikarya</taxon>
        <taxon>Ascomycota</taxon>
        <taxon>Pezizomycotina</taxon>
        <taxon>Dothideomycetes</taxon>
        <taxon>Pleosporomycetidae</taxon>
        <taxon>Pleosporales</taxon>
        <taxon>Pleosporineae</taxon>
        <taxon>Pleosporaceae</taxon>
        <taxon>Exserohilum</taxon>
    </lineage>
</organism>
<comment type="similarity">
    <text evidence="1 4">Belongs to the short-chain dehydrogenases/reductases (SDR) family.</text>
</comment>
<name>R0JVX9_EXST2</name>
<dbReference type="PANTHER" id="PTHR43391:SF14">
    <property type="entry name" value="DEHYDROGENASE_REDUCTASE SDR FAMILY PROTEIN 7-LIKE"/>
    <property type="match status" value="1"/>
</dbReference>
<dbReference type="PANTHER" id="PTHR43391">
    <property type="entry name" value="RETINOL DEHYDROGENASE-RELATED"/>
    <property type="match status" value="1"/>
</dbReference>
<evidence type="ECO:0000256" key="2">
    <source>
        <dbReference type="ARBA" id="ARBA00022857"/>
    </source>
</evidence>
<dbReference type="EMBL" id="KB908703">
    <property type="protein sequence ID" value="EOA85113.1"/>
    <property type="molecule type" value="Genomic_DNA"/>
</dbReference>
<dbReference type="eggNOG" id="KOG0725">
    <property type="taxonomic scope" value="Eukaryota"/>
</dbReference>
<dbReference type="RefSeq" id="XP_008027588.1">
    <property type="nucleotide sequence ID" value="XM_008029397.1"/>
</dbReference>
<keyword evidence="3" id="KW-0560">Oxidoreductase</keyword>
<dbReference type="STRING" id="671987.R0JVX9"/>
<dbReference type="Gene3D" id="3.40.50.720">
    <property type="entry name" value="NAD(P)-binding Rossmann-like Domain"/>
    <property type="match status" value="1"/>
</dbReference>
<accession>R0JVX9</accession>
<dbReference type="InterPro" id="IPR002347">
    <property type="entry name" value="SDR_fam"/>
</dbReference>
<dbReference type="HOGENOM" id="CLU_010194_8_0_1"/>
<dbReference type="InterPro" id="IPR036291">
    <property type="entry name" value="NAD(P)-bd_dom_sf"/>
</dbReference>
<evidence type="ECO:0000256" key="4">
    <source>
        <dbReference type="RuleBase" id="RU000363"/>
    </source>
</evidence>
<proteinExistence type="inferred from homology"/>
<evidence type="ECO:0000256" key="1">
    <source>
        <dbReference type="ARBA" id="ARBA00006484"/>
    </source>
</evidence>
<dbReference type="Proteomes" id="UP000016935">
    <property type="component" value="Unassembled WGS sequence"/>
</dbReference>
<evidence type="ECO:0000313" key="5">
    <source>
        <dbReference type="EMBL" id="EOA85113.1"/>
    </source>
</evidence>